<evidence type="ECO:0000313" key="3">
    <source>
        <dbReference type="Proteomes" id="UP001470023"/>
    </source>
</evidence>
<protein>
    <submittedName>
        <fullName evidence="2">Uncharacterized protein</fullName>
    </submittedName>
</protein>
<dbReference type="RefSeq" id="WP_352066232.1">
    <property type="nucleotide sequence ID" value="NZ_JBEPAZ010000108.1"/>
</dbReference>
<keyword evidence="3" id="KW-1185">Reference proteome</keyword>
<gene>
    <name evidence="2" type="ORF">ABT272_43180</name>
</gene>
<evidence type="ECO:0000256" key="1">
    <source>
        <dbReference type="SAM" id="MobiDB-lite"/>
    </source>
</evidence>
<accession>A0ABV1UMF2</accession>
<comment type="caution">
    <text evidence="2">The sequence shown here is derived from an EMBL/GenBank/DDBJ whole genome shotgun (WGS) entry which is preliminary data.</text>
</comment>
<dbReference type="EMBL" id="JBEPAZ010000108">
    <property type="protein sequence ID" value="MER6434391.1"/>
    <property type="molecule type" value="Genomic_DNA"/>
</dbReference>
<dbReference type="Proteomes" id="UP001470023">
    <property type="component" value="Unassembled WGS sequence"/>
</dbReference>
<evidence type="ECO:0000313" key="2">
    <source>
        <dbReference type="EMBL" id="MER6434391.1"/>
    </source>
</evidence>
<organism evidence="2 3">
    <name type="scientific">Streptomyces sp. 900105245</name>
    <dbReference type="NCBI Taxonomy" id="3154379"/>
    <lineage>
        <taxon>Bacteria</taxon>
        <taxon>Bacillati</taxon>
        <taxon>Actinomycetota</taxon>
        <taxon>Actinomycetes</taxon>
        <taxon>Kitasatosporales</taxon>
        <taxon>Streptomycetaceae</taxon>
        <taxon>Streptomyces</taxon>
    </lineage>
</organism>
<sequence>MVPPYDDRYLTRPAGLDSDLLVTLAESWNSGTSPWTVKQRGAYANDLGDNRALIAVSAASNRSKTEQDHTTCSRPPPGTAASTPPARCIDPQRC</sequence>
<name>A0ABV1UMF2_9ACTN</name>
<feature type="region of interest" description="Disordered" evidence="1">
    <location>
        <begin position="59"/>
        <end position="94"/>
    </location>
</feature>
<proteinExistence type="predicted"/>
<reference evidence="2 3" key="1">
    <citation type="submission" date="2024-06" db="EMBL/GenBank/DDBJ databases">
        <title>The Natural Products Discovery Center: Release of the First 8490 Sequenced Strains for Exploring Actinobacteria Biosynthetic Diversity.</title>
        <authorList>
            <person name="Kalkreuter E."/>
            <person name="Kautsar S.A."/>
            <person name="Yang D."/>
            <person name="Bader C.D."/>
            <person name="Teijaro C.N."/>
            <person name="Fluegel L."/>
            <person name="Davis C.M."/>
            <person name="Simpson J.R."/>
            <person name="Lauterbach L."/>
            <person name="Steele A.D."/>
            <person name="Gui C."/>
            <person name="Meng S."/>
            <person name="Li G."/>
            <person name="Viehrig K."/>
            <person name="Ye F."/>
            <person name="Su P."/>
            <person name="Kiefer A.F."/>
            <person name="Nichols A."/>
            <person name="Cepeda A.J."/>
            <person name="Yan W."/>
            <person name="Fan B."/>
            <person name="Jiang Y."/>
            <person name="Adhikari A."/>
            <person name="Zheng C.-J."/>
            <person name="Schuster L."/>
            <person name="Cowan T.M."/>
            <person name="Smanski M.J."/>
            <person name="Chevrette M.G."/>
            <person name="De Carvalho L.P.S."/>
            <person name="Shen B."/>
        </authorList>
    </citation>
    <scope>NUCLEOTIDE SEQUENCE [LARGE SCALE GENOMIC DNA]</scope>
    <source>
        <strain evidence="2 3">NPDC001166</strain>
    </source>
</reference>